<evidence type="ECO:0000259" key="1">
    <source>
        <dbReference type="Pfam" id="PF06983"/>
    </source>
</evidence>
<organism evidence="2 3">
    <name type="scientific">Taibaiella soli</name>
    <dbReference type="NCBI Taxonomy" id="1649169"/>
    <lineage>
        <taxon>Bacteria</taxon>
        <taxon>Pseudomonadati</taxon>
        <taxon>Bacteroidota</taxon>
        <taxon>Chitinophagia</taxon>
        <taxon>Chitinophagales</taxon>
        <taxon>Chitinophagaceae</taxon>
        <taxon>Taibaiella</taxon>
    </lineage>
</organism>
<comment type="caution">
    <text evidence="2">The sequence shown here is derived from an EMBL/GenBank/DDBJ whole genome shotgun (WGS) entry which is preliminary data.</text>
</comment>
<sequence length="156" mass="18061">MQKITPCFWFNGQAEEAMNFYTSIFSNSKMTNIMYYNEMGPGEPGSVLSVTFELEGQEFIALNGGPQFSFNPAISMFVHCDTQEEIDFYWDRFLSNNGQEQNCGWITDKYGVSWQIVPNVLGEMLRDKDTEKTKRVMEAMFKMKKLDITMLTQAFD</sequence>
<dbReference type="SUPFAM" id="SSF54593">
    <property type="entry name" value="Glyoxalase/Bleomycin resistance protein/Dihydroxybiphenyl dioxygenase"/>
    <property type="match status" value="1"/>
</dbReference>
<dbReference type="PANTHER" id="PTHR33990">
    <property type="entry name" value="PROTEIN YJDN-RELATED"/>
    <property type="match status" value="1"/>
</dbReference>
<dbReference type="Pfam" id="PF06983">
    <property type="entry name" value="3-dmu-9_3-mt"/>
    <property type="match status" value="1"/>
</dbReference>
<dbReference type="Gene3D" id="3.10.180.10">
    <property type="entry name" value="2,3-Dihydroxybiphenyl 1,2-Dioxygenase, domain 1"/>
    <property type="match status" value="1"/>
</dbReference>
<keyword evidence="3" id="KW-1185">Reference proteome</keyword>
<dbReference type="OrthoDB" id="9806473at2"/>
<evidence type="ECO:0000313" key="2">
    <source>
        <dbReference type="EMBL" id="PZF74727.1"/>
    </source>
</evidence>
<dbReference type="InterPro" id="IPR009725">
    <property type="entry name" value="3_dmu_93_MTrfase"/>
</dbReference>
<dbReference type="EMBL" id="QKTW01000002">
    <property type="protein sequence ID" value="PZF74727.1"/>
    <property type="molecule type" value="Genomic_DNA"/>
</dbReference>
<reference evidence="2 3" key="1">
    <citation type="submission" date="2018-06" db="EMBL/GenBank/DDBJ databases">
        <title>Mucibacter soli gen. nov., sp. nov., a new member of the family Chitinophagaceae producing mucin.</title>
        <authorList>
            <person name="Kim M.-K."/>
            <person name="Park S."/>
            <person name="Kim T.-S."/>
            <person name="Joung Y."/>
            <person name="Han J.-H."/>
            <person name="Kim S.B."/>
        </authorList>
    </citation>
    <scope>NUCLEOTIDE SEQUENCE [LARGE SCALE GENOMIC DNA]</scope>
    <source>
        <strain evidence="2 3">R1-15</strain>
    </source>
</reference>
<dbReference type="PIRSF" id="PIRSF021700">
    <property type="entry name" value="3_dmu_93_MTrfase"/>
    <property type="match status" value="1"/>
</dbReference>
<gene>
    <name evidence="2" type="ORF">DN068_00575</name>
</gene>
<dbReference type="RefSeq" id="WP_110996933.1">
    <property type="nucleotide sequence ID" value="NZ_QKTW01000002.1"/>
</dbReference>
<evidence type="ECO:0000313" key="3">
    <source>
        <dbReference type="Proteomes" id="UP000248745"/>
    </source>
</evidence>
<accession>A0A2W2BFS1</accession>
<feature type="domain" description="PhnB-like" evidence="1">
    <location>
        <begin position="2"/>
        <end position="117"/>
    </location>
</feature>
<protein>
    <submittedName>
        <fullName evidence="2">VOC family protein</fullName>
    </submittedName>
</protein>
<dbReference type="InterPro" id="IPR029068">
    <property type="entry name" value="Glyas_Bleomycin-R_OHBP_Dase"/>
</dbReference>
<dbReference type="Proteomes" id="UP000248745">
    <property type="component" value="Unassembled WGS sequence"/>
</dbReference>
<dbReference type="AlphaFoldDB" id="A0A2W2BFS1"/>
<name>A0A2W2BFS1_9BACT</name>
<dbReference type="InterPro" id="IPR028973">
    <property type="entry name" value="PhnB-like"/>
</dbReference>
<proteinExistence type="predicted"/>
<dbReference type="CDD" id="cd06588">
    <property type="entry name" value="PhnB_like"/>
    <property type="match status" value="1"/>
</dbReference>